<reference evidence="1" key="1">
    <citation type="submission" date="2021-05" db="EMBL/GenBank/DDBJ databases">
        <authorList>
            <person name="Alioto T."/>
            <person name="Alioto T."/>
            <person name="Gomez Garrido J."/>
        </authorList>
    </citation>
    <scope>NUCLEOTIDE SEQUENCE</scope>
</reference>
<sequence>MFMGRKRKLGSSLHQSNLLLSKSSVLLESFFHFDDGVLMSICICIQVSIVSTGHFINSLVHFHENLELWTCHQNQTNPITLYYYNIQCYITYLCFPYTYPTCLCT</sequence>
<evidence type="ECO:0000313" key="1">
    <source>
        <dbReference type="EMBL" id="CAG6696869.1"/>
    </source>
</evidence>
<protein>
    <submittedName>
        <fullName evidence="1">Uncharacterized protein</fullName>
    </submittedName>
</protein>
<accession>A0A8D8U1S0</accession>
<name>A0A8D8U1S0_9HEMI</name>
<dbReference type="AlphaFoldDB" id="A0A8D8U1S0"/>
<organism evidence="1">
    <name type="scientific">Cacopsylla melanoneura</name>
    <dbReference type="NCBI Taxonomy" id="428564"/>
    <lineage>
        <taxon>Eukaryota</taxon>
        <taxon>Metazoa</taxon>
        <taxon>Ecdysozoa</taxon>
        <taxon>Arthropoda</taxon>
        <taxon>Hexapoda</taxon>
        <taxon>Insecta</taxon>
        <taxon>Pterygota</taxon>
        <taxon>Neoptera</taxon>
        <taxon>Paraneoptera</taxon>
        <taxon>Hemiptera</taxon>
        <taxon>Sternorrhyncha</taxon>
        <taxon>Psylloidea</taxon>
        <taxon>Psyllidae</taxon>
        <taxon>Psyllinae</taxon>
        <taxon>Cacopsylla</taxon>
    </lineage>
</organism>
<proteinExistence type="predicted"/>
<dbReference type="EMBL" id="HBUF01330506">
    <property type="protein sequence ID" value="CAG6696869.1"/>
    <property type="molecule type" value="Transcribed_RNA"/>
</dbReference>